<sequence>MSLNTTVIGTRLTGTSVLFSILDVLASVGRDWEMLHGLPAQSPVFQVSLRTLDGAPYWDVNGRKITPDGMLTEAPEPDLIIVSDLHLDPNGHLPEEFNPVADWLSKAYARGAIVTSVCSGSILLGAAGLLDGKEATTHWGYADMLGRNFPKVKVCRERILVAAGDGHQVVTAGGASAWADLMLYLIGRFAGTEEARRIAKIYLIDPHDQGQLTYASLASGRQHDDQLIAEAQVWAARNYHRSSPVTAMAVMAQMTERGFLRRFRKATGQAPADYVQTLRVEEAKQLLETTAMSIEEISAEIGYTEPSSFRSAFRKRVGTSASAYRKKWQALVPVSS</sequence>
<accession>A0A0M6Y2Q0</accession>
<evidence type="ECO:0000256" key="2">
    <source>
        <dbReference type="ARBA" id="ARBA00023125"/>
    </source>
</evidence>
<dbReference type="CDD" id="cd03138">
    <property type="entry name" value="GATase1_AraC_2"/>
    <property type="match status" value="1"/>
</dbReference>
<dbReference type="Pfam" id="PF12833">
    <property type="entry name" value="HTH_18"/>
    <property type="match status" value="1"/>
</dbReference>
<dbReference type="SUPFAM" id="SSF46689">
    <property type="entry name" value="Homeodomain-like"/>
    <property type="match status" value="2"/>
</dbReference>
<dbReference type="SMART" id="SM00342">
    <property type="entry name" value="HTH_ARAC"/>
    <property type="match status" value="1"/>
</dbReference>
<dbReference type="GO" id="GO:0043565">
    <property type="term" value="F:sequence-specific DNA binding"/>
    <property type="evidence" value="ECO:0007669"/>
    <property type="project" value="InterPro"/>
</dbReference>
<dbReference type="InterPro" id="IPR052158">
    <property type="entry name" value="INH-QAR"/>
</dbReference>
<dbReference type="GO" id="GO:0003700">
    <property type="term" value="F:DNA-binding transcription factor activity"/>
    <property type="evidence" value="ECO:0007669"/>
    <property type="project" value="InterPro"/>
</dbReference>
<dbReference type="PROSITE" id="PS01124">
    <property type="entry name" value="HTH_ARAC_FAMILY_2"/>
    <property type="match status" value="1"/>
</dbReference>
<dbReference type="PROSITE" id="PS00041">
    <property type="entry name" value="HTH_ARAC_FAMILY_1"/>
    <property type="match status" value="1"/>
</dbReference>
<evidence type="ECO:0000313" key="6">
    <source>
        <dbReference type="Proteomes" id="UP000048926"/>
    </source>
</evidence>
<dbReference type="InterPro" id="IPR009057">
    <property type="entry name" value="Homeodomain-like_sf"/>
</dbReference>
<name>A0A0M6Y2Q0_9HYPH</name>
<dbReference type="Gene3D" id="1.10.10.60">
    <property type="entry name" value="Homeodomain-like"/>
    <property type="match status" value="2"/>
</dbReference>
<keyword evidence="2" id="KW-0238">DNA-binding</keyword>
<gene>
    <name evidence="5" type="primary">cdhR_3</name>
    <name evidence="5" type="ORF">LAL4801_01536</name>
</gene>
<dbReference type="AlphaFoldDB" id="A0A0M6Y2Q0"/>
<dbReference type="Gene3D" id="3.40.50.880">
    <property type="match status" value="1"/>
</dbReference>
<dbReference type="PANTHER" id="PTHR43130">
    <property type="entry name" value="ARAC-FAMILY TRANSCRIPTIONAL REGULATOR"/>
    <property type="match status" value="1"/>
</dbReference>
<dbReference type="EMBL" id="CXST01000001">
    <property type="protein sequence ID" value="CTQ43100.1"/>
    <property type="molecule type" value="Genomic_DNA"/>
</dbReference>
<evidence type="ECO:0000259" key="4">
    <source>
        <dbReference type="PROSITE" id="PS01124"/>
    </source>
</evidence>
<evidence type="ECO:0000313" key="5">
    <source>
        <dbReference type="EMBL" id="CTQ43100.1"/>
    </source>
</evidence>
<feature type="domain" description="HTH araC/xylS-type" evidence="4">
    <location>
        <begin position="229"/>
        <end position="327"/>
    </location>
</feature>
<dbReference type="STRING" id="187304.B0E33_22520"/>
<dbReference type="InterPro" id="IPR018062">
    <property type="entry name" value="HTH_AraC-typ_CS"/>
</dbReference>
<dbReference type="InterPro" id="IPR018060">
    <property type="entry name" value="HTH_AraC"/>
</dbReference>
<dbReference type="OrthoDB" id="186587at2"/>
<keyword evidence="6" id="KW-1185">Reference proteome</keyword>
<dbReference type="InterPro" id="IPR029062">
    <property type="entry name" value="Class_I_gatase-like"/>
</dbReference>
<dbReference type="SUPFAM" id="SSF52317">
    <property type="entry name" value="Class I glutamine amidotransferase-like"/>
    <property type="match status" value="1"/>
</dbReference>
<reference evidence="6" key="1">
    <citation type="submission" date="2015-07" db="EMBL/GenBank/DDBJ databases">
        <authorList>
            <person name="Rodrigo-Torres Lidia"/>
            <person name="Arahal R.David."/>
        </authorList>
    </citation>
    <scope>NUCLEOTIDE SEQUENCE [LARGE SCALE GENOMIC DNA]</scope>
    <source>
        <strain evidence="6">CECT 4801</strain>
    </source>
</reference>
<dbReference type="PANTHER" id="PTHR43130:SF3">
    <property type="entry name" value="HTH-TYPE TRANSCRIPTIONAL REGULATOR RV1931C"/>
    <property type="match status" value="1"/>
</dbReference>
<dbReference type="InterPro" id="IPR002818">
    <property type="entry name" value="DJ-1/PfpI"/>
</dbReference>
<proteinExistence type="predicted"/>
<organism evidence="5 6">
    <name type="scientific">Roseibium aggregatum</name>
    <dbReference type="NCBI Taxonomy" id="187304"/>
    <lineage>
        <taxon>Bacteria</taxon>
        <taxon>Pseudomonadati</taxon>
        <taxon>Pseudomonadota</taxon>
        <taxon>Alphaproteobacteria</taxon>
        <taxon>Hyphomicrobiales</taxon>
        <taxon>Stappiaceae</taxon>
        <taxon>Roseibium</taxon>
    </lineage>
</organism>
<evidence type="ECO:0000256" key="1">
    <source>
        <dbReference type="ARBA" id="ARBA00023015"/>
    </source>
</evidence>
<dbReference type="Proteomes" id="UP000048926">
    <property type="component" value="Unassembled WGS sequence"/>
</dbReference>
<keyword evidence="1" id="KW-0805">Transcription regulation</keyword>
<protein>
    <submittedName>
        <fullName evidence="5">Carnitine catabolism transcriptional activator</fullName>
    </submittedName>
</protein>
<keyword evidence="3" id="KW-0804">Transcription</keyword>
<evidence type="ECO:0000256" key="3">
    <source>
        <dbReference type="ARBA" id="ARBA00023163"/>
    </source>
</evidence>
<dbReference type="Pfam" id="PF01965">
    <property type="entry name" value="DJ-1_PfpI"/>
    <property type="match status" value="1"/>
</dbReference>